<evidence type="ECO:0000256" key="4">
    <source>
        <dbReference type="ARBA" id="ARBA00023268"/>
    </source>
</evidence>
<accession>A0A0G2H5J0</accession>
<keyword evidence="7" id="KW-0812">Transmembrane</keyword>
<evidence type="ECO:0000256" key="3">
    <source>
        <dbReference type="ARBA" id="ARBA00022679"/>
    </source>
</evidence>
<feature type="region of interest" description="Disordered" evidence="6">
    <location>
        <begin position="1265"/>
        <end position="1285"/>
    </location>
</feature>
<feature type="region of interest" description="Disordered" evidence="6">
    <location>
        <begin position="1728"/>
        <end position="1777"/>
    </location>
</feature>
<dbReference type="SUPFAM" id="SSF52151">
    <property type="entry name" value="FabD/lysophospholipase-like"/>
    <property type="match status" value="1"/>
</dbReference>
<dbReference type="Pfam" id="PF00698">
    <property type="entry name" value="Acyl_transf_1"/>
    <property type="match status" value="1"/>
</dbReference>
<dbReference type="Pfam" id="PF00550">
    <property type="entry name" value="PP-binding"/>
    <property type="match status" value="2"/>
</dbReference>
<dbReference type="PANTHER" id="PTHR43775:SF37">
    <property type="entry name" value="SI:DKEY-61P9.11"/>
    <property type="match status" value="1"/>
</dbReference>
<feature type="region of interest" description="N-terminal hotdog fold" evidence="5">
    <location>
        <begin position="1291"/>
        <end position="1431"/>
    </location>
</feature>
<dbReference type="InterPro" id="IPR030918">
    <property type="entry name" value="PT_fungal_PKS"/>
</dbReference>
<dbReference type="Gene3D" id="3.30.70.3290">
    <property type="match status" value="1"/>
</dbReference>
<dbReference type="EMBL" id="LCUC01000477">
    <property type="protein sequence ID" value="KKY30493.1"/>
    <property type="molecule type" value="Genomic_DNA"/>
</dbReference>
<dbReference type="Pfam" id="PF16073">
    <property type="entry name" value="SAT"/>
    <property type="match status" value="1"/>
</dbReference>
<keyword evidence="7" id="KW-0472">Membrane</keyword>
<gene>
    <name evidence="11" type="ORF">UCDDA912_g09580</name>
</gene>
<dbReference type="OrthoDB" id="329835at2759"/>
<dbReference type="SMART" id="SM00825">
    <property type="entry name" value="PKS_KS"/>
    <property type="match status" value="1"/>
</dbReference>
<dbReference type="SMART" id="SM00823">
    <property type="entry name" value="PKS_PP"/>
    <property type="match status" value="2"/>
</dbReference>
<feature type="domain" description="Carrier" evidence="8">
    <location>
        <begin position="1777"/>
        <end position="1854"/>
    </location>
</feature>
<dbReference type="InterPro" id="IPR001227">
    <property type="entry name" value="Ac_transferase_dom_sf"/>
</dbReference>
<dbReference type="PANTHER" id="PTHR43775">
    <property type="entry name" value="FATTY ACID SYNTHASE"/>
    <property type="match status" value="1"/>
</dbReference>
<dbReference type="Proteomes" id="UP000034680">
    <property type="component" value="Unassembled WGS sequence"/>
</dbReference>
<reference evidence="11 12" key="1">
    <citation type="submission" date="2015-05" db="EMBL/GenBank/DDBJ databases">
        <title>Distinctive expansion of gene families associated with plant cell wall degradation and secondary metabolism in the genomes of grapevine trunk pathogens.</title>
        <authorList>
            <person name="Lawrence D.P."/>
            <person name="Travadon R."/>
            <person name="Rolshausen P.E."/>
            <person name="Baumgartner K."/>
        </authorList>
    </citation>
    <scope>NUCLEOTIDE SEQUENCE [LARGE SCALE GENOMIC DNA]</scope>
    <source>
        <strain evidence="11">DA912</strain>
    </source>
</reference>
<dbReference type="InterPro" id="IPR020841">
    <property type="entry name" value="PKS_Beta-ketoAc_synthase_dom"/>
</dbReference>
<dbReference type="GO" id="GO:0044550">
    <property type="term" value="P:secondary metabolite biosynthetic process"/>
    <property type="evidence" value="ECO:0007669"/>
    <property type="project" value="TreeGrafter"/>
</dbReference>
<dbReference type="InterPro" id="IPR001031">
    <property type="entry name" value="Thioesterase"/>
</dbReference>
<dbReference type="SUPFAM" id="SSF55048">
    <property type="entry name" value="Probable ACP-binding domain of malonyl-CoA ACP transacylase"/>
    <property type="match status" value="1"/>
</dbReference>
<feature type="transmembrane region" description="Helical" evidence="7">
    <location>
        <begin position="2630"/>
        <end position="2648"/>
    </location>
</feature>
<feature type="transmembrane region" description="Helical" evidence="7">
    <location>
        <begin position="2660"/>
        <end position="2681"/>
    </location>
</feature>
<dbReference type="FunFam" id="3.10.129.110:FF:000001">
    <property type="entry name" value="Sterigmatocystin biosynthesis polyketide synthase"/>
    <property type="match status" value="1"/>
</dbReference>
<protein>
    <submittedName>
        <fullName evidence="11">Putative polyketide synthase 1</fullName>
    </submittedName>
</protein>
<feature type="domain" description="Carrier" evidence="8">
    <location>
        <begin position="1654"/>
        <end position="1731"/>
    </location>
</feature>
<proteinExistence type="predicted"/>
<reference evidence="11 12" key="2">
    <citation type="submission" date="2015-05" db="EMBL/GenBank/DDBJ databases">
        <authorList>
            <person name="Morales-Cruz A."/>
            <person name="Amrine K.C."/>
            <person name="Cantu D."/>
        </authorList>
    </citation>
    <scope>NUCLEOTIDE SEQUENCE [LARGE SCALE GENOMIC DNA]</scope>
    <source>
        <strain evidence="11">DA912</strain>
    </source>
</reference>
<name>A0A0G2H5J0_9PEZI</name>
<dbReference type="NCBIfam" id="TIGR04532">
    <property type="entry name" value="PT_fungal_PKS"/>
    <property type="match status" value="1"/>
</dbReference>
<dbReference type="PROSITE" id="PS52004">
    <property type="entry name" value="KS3_2"/>
    <property type="match status" value="1"/>
</dbReference>
<keyword evidence="1" id="KW-0596">Phosphopantetheine</keyword>
<dbReference type="GO" id="GO:0006633">
    <property type="term" value="P:fatty acid biosynthetic process"/>
    <property type="evidence" value="ECO:0007669"/>
    <property type="project" value="InterPro"/>
</dbReference>
<dbReference type="GO" id="GO:0031177">
    <property type="term" value="F:phosphopantetheine binding"/>
    <property type="evidence" value="ECO:0007669"/>
    <property type="project" value="InterPro"/>
</dbReference>
<dbReference type="Pfam" id="PF14765">
    <property type="entry name" value="PS-DH"/>
    <property type="match status" value="1"/>
</dbReference>
<keyword evidence="2" id="KW-0597">Phosphoprotein</keyword>
<dbReference type="GO" id="GO:0004312">
    <property type="term" value="F:fatty acid synthase activity"/>
    <property type="evidence" value="ECO:0007669"/>
    <property type="project" value="TreeGrafter"/>
</dbReference>
<dbReference type="Gene3D" id="3.10.129.110">
    <property type="entry name" value="Polyketide synthase dehydratase"/>
    <property type="match status" value="1"/>
</dbReference>
<dbReference type="Pfam" id="PF22621">
    <property type="entry name" value="CurL-like_PKS_C"/>
    <property type="match status" value="1"/>
</dbReference>
<dbReference type="PROSITE" id="PS52019">
    <property type="entry name" value="PKS_MFAS_DH"/>
    <property type="match status" value="1"/>
</dbReference>
<dbReference type="Gene3D" id="3.40.50.1820">
    <property type="entry name" value="alpha/beta hydrolase"/>
    <property type="match status" value="1"/>
</dbReference>
<dbReference type="InterPro" id="IPR009081">
    <property type="entry name" value="PP-bd_ACP"/>
</dbReference>
<dbReference type="InterPro" id="IPR014031">
    <property type="entry name" value="Ketoacyl_synth_C"/>
</dbReference>
<dbReference type="Pfam" id="PF00109">
    <property type="entry name" value="ketoacyl-synt"/>
    <property type="match status" value="1"/>
</dbReference>
<feature type="domain" description="Ketosynthase family 3 (KS3)" evidence="9">
    <location>
        <begin position="354"/>
        <end position="784"/>
    </location>
</feature>
<comment type="caution">
    <text evidence="11">The sequence shown here is derived from an EMBL/GenBank/DDBJ whole genome shotgun (WGS) entry which is preliminary data.</text>
</comment>
<dbReference type="Gene3D" id="1.10.1200.10">
    <property type="entry name" value="ACP-like"/>
    <property type="match status" value="2"/>
</dbReference>
<keyword evidence="4" id="KW-0511">Multifunctional enzyme</keyword>
<dbReference type="InterPro" id="IPR042104">
    <property type="entry name" value="PKS_dehydratase_sf"/>
</dbReference>
<dbReference type="InterPro" id="IPR032088">
    <property type="entry name" value="SAT"/>
</dbReference>
<dbReference type="InterPro" id="IPR016036">
    <property type="entry name" value="Malonyl_transacylase_ACP-bd"/>
</dbReference>
<feature type="region of interest" description="Disordered" evidence="6">
    <location>
        <begin position="783"/>
        <end position="805"/>
    </location>
</feature>
<dbReference type="SUPFAM" id="SSF53474">
    <property type="entry name" value="alpha/beta-Hydrolases"/>
    <property type="match status" value="1"/>
</dbReference>
<dbReference type="SMART" id="SM01294">
    <property type="entry name" value="PKS_PP_betabranch"/>
    <property type="match status" value="1"/>
</dbReference>
<feature type="active site" description="Proton acceptor; for dehydratase activity" evidence="5">
    <location>
        <position position="1323"/>
    </location>
</feature>
<dbReference type="InterPro" id="IPR006162">
    <property type="entry name" value="Ppantetheine_attach_site"/>
</dbReference>
<dbReference type="InterPro" id="IPR018201">
    <property type="entry name" value="Ketoacyl_synth_AS"/>
</dbReference>
<evidence type="ECO:0000313" key="12">
    <source>
        <dbReference type="Proteomes" id="UP000034680"/>
    </source>
</evidence>
<sequence>MPAQKVLLFGDQTGEILPSLQDLARSATTSQSLSNLLRTCTEEIRNAINNAPVQYQQHIPQFTSVLELATSVEEAKNARQALNTALFHLESNPRALQGADDRPAVVGVCTGLLTAAAICCCNTLPEVLSIAPKIVALAFRVGLEVSRRSEAIDVNIHRSWATVVSSVDVQAARNAISKFNSSRFAVENPRRVYVSAQGGSAVTISGPPAMLADLLERETVFGTKRVALPIQAAFHAEHLAPLPFEKFMAGLGPDLLELPVRHDLLLSSSTGKPYPGEVFSELLGKVIADISQNMVSFEAVTAGLARNLDPDASLYTFGPVNCAKTIKQSLQGRGVQLWDSAEYEHTRAAPEHADNDVAIVGMAVRLPGSETLEEFWQVLEDGRDLHEKIRPDRFDVETHCDPSGKIKNTSLTPYGVFVDRPGFFDARLFNMSPREAAQTDPQQRLMLLTAYEALEMSGYSPNRTPSTQTRRIGSWMGQTGDDWRDVNASQKVDTYFITGGIRAFGPGRLNYHFGWEGPSYSIDTACSSSAAAIQQGYSALLAGECDMALGGGANFLTASDLFAGLSRGSFLSKTGGCKTFDNDADGYVRGDGVGVVVMKRMKDAIADNDNVLAVLKAAVTNHSAEAISITHPHAATQERLFTSTLNNAGLKPHDIDYGELHGTGTQAGDATESRSVTNVLARDRNSSNPLYIGTAKPNIGHGEAASGVTSLIKAILMMKHNMIPPHVGIKGRINQKLPPLKELNTHISFGKTPFYPRANGDGKRRILVNNFDAAGGNTSMIIEDGPRTTTTTKTTTSAADQADPRSHHVVVVSGKTPKAILGNVQRLMRQAKQAAPGLRLEDLAYTTTARRMHHVMRQAYAVSSLGGLVAALEKSAADESWAKVSSGGPRPRVVFAFTGQGSQYAGMAAELFATHPTFRETVQECDRICVSRGSPSFLELLTDGSPLDDNMARASPAQVQLAIVCIEVALAALWKSWGVSPTAVVGHSLGEFTALHVAGVLSLHDCLYLVGRRAALVEERCTPGTHAMLAIQKTAEEVTDVLALRADLQSCEIACLNGPSSTVISGPVKAVQDLQQLLESTGFKTTMLQTQFAFHSEQMNPILDEYKALSKDVHFAKPAIPFVSTLLGEVVTEEGVVNPEYLARQTREPVQFTKALCITKALPELMSNMPVVWVETGPSPVCLGFILSVIGDGDVLLPSLKRDQADWKTLAGSVAKAYSAGLDIKWQEFHRPYETSLRLVDLPRYAFDLKNYWIQYEGDWALRKGDPSPAPSTSSTAKKAHKPSFSTTGLHRVESIVDNATMTSVTFATDASDPKLNKALRGHLVNGAGLCPSSVYADMAFTAAKYIQSMTARTTKDEADDMCLDVRDMAVDKTLLIQPGDTKQTIRVTATLSKSAGSSSPSAVEIKFSSQDGQIRHDHARCRVTFGPRAQWKADWARQAYLIRSRMDLLTAASERGDAHRLLRPMVYKLFASFVDYTDKYQGLEEVHMDSGALEATASVKFRAANGGEDGSFTYSPYWIDGFTHLSGFVLNGTDTTPADSVFISHGWESLRIVGELSDERRYRSYVRMQPTGQPRVLAGDVYFFDGDEVVALCQGLKFQQVKRAVLNTLLPPAGGPTAARPAAAPATSKVDVDRQGNQPRSKKANEAEAVARRPVPDSLSLARATIASEVGIEIAELTDDAVFADLGIDSLLSITITDRLSEALGVPVPATLFHECHNMKDIQSHLAQAPGADPSGGAPSPEPGPSNDSSDTETESCASPEASTAMSSVTVQTPSEGDEKLVTAIASIIASEAGVDVEEIDRTAPLADIGVDSLLTLSIMEAIKTQTGRTFPSSFLADNPSLAAIECALCGGPPPPAQLSEALGHIRQAGTSSQPLAPPPPSPVVSARPSFQARARLLQSGMSSASSSSSSATVPALFLLPDGSGSASSYVGLPRLNLQGAVYGLDSPFLGDPGAFSSSCCSLERAAALYVDEIRRVQPRGPYRLGGWSIGGSYAFEAAAQLLRDHGEAVGSLVLIDAPCPATLPPLSLETVDLLEEIGAFDGLVDNKGAAAPGAGRTAAREEGKRKGRGGGDGAASAPSLRQGVRQHFAGSVAALEHYRPRAIPADKAAGMQVSVIWAQHGVWETVGDEARLRWTGGNTRAGPGQGANAARDWIMDPRRSGCGPDGWELLLAGADMSCGVVPGDHFGIMRGEGIVKLGKEIAKVLAYGLIVESRQGPSAPRRLTCETGRVDANGQIFIGGFDVVYHGPLRGFRGDADTRPITLSREGCNKMCGTTPEYYSVTDAFQILTTWIFPTLALMSQLPYESLSYRKIKNAEAFANWIGAPAAALTTTMWNIMMVARCQSFPHLFHLRDDQDLIKDALYILSCVNQYQYPRRRDQQAQDQRRDTALLRGILFPYVKRTSPELPQPMRQRLVHLTKHLAFHLRQYRRKGVYPIYISIIWFGIAFAFSIVIAFATLGDNSTAHSLALGLLLSWVPVVVFASVVDRNPTSDTRCRVLIERWLFNIDHLFGQDVGAWAPWRAPDGTHDGDDTDGFEIGEFMGQGRTLRYCGVTDTVLGKIANRGKAPISLVAFVDVAEFQRFQKSLTTRPTGWYVVWIISQFVVSTSFGMAFMVSFNTPTVGLGCRSLMYVIWYALTLPSWILLGIQQEPWVNIRKAMMVPNALAVVMIAGIMIVHAIGGLNNCTCKSSVFGLSSYGGYMDFENGQFYQEHYDVRVWWGIGTGVGGAVLVLSLAWLAWKWHKASGLWKVTGDTKLTVSEDMPLQWLT</sequence>
<dbReference type="Pfam" id="PF02801">
    <property type="entry name" value="Ketoacyl-synt_C"/>
    <property type="match status" value="1"/>
</dbReference>
<feature type="compositionally biased region" description="Polar residues" evidence="6">
    <location>
        <begin position="1756"/>
        <end position="1776"/>
    </location>
</feature>
<evidence type="ECO:0000256" key="5">
    <source>
        <dbReference type="PROSITE-ProRule" id="PRU01363"/>
    </source>
</evidence>
<evidence type="ECO:0000256" key="6">
    <source>
        <dbReference type="SAM" id="MobiDB-lite"/>
    </source>
</evidence>
<feature type="region of interest" description="Disordered" evidence="6">
    <location>
        <begin position="1617"/>
        <end position="1652"/>
    </location>
</feature>
<dbReference type="Gene3D" id="3.30.70.250">
    <property type="entry name" value="Malonyl-CoA ACP transacylase, ACP-binding"/>
    <property type="match status" value="1"/>
</dbReference>
<feature type="compositionally biased region" description="Low complexity" evidence="6">
    <location>
        <begin position="1730"/>
        <end position="1740"/>
    </location>
</feature>
<evidence type="ECO:0000313" key="11">
    <source>
        <dbReference type="EMBL" id="KKY30493.1"/>
    </source>
</evidence>
<dbReference type="Gene3D" id="3.40.47.10">
    <property type="match status" value="1"/>
</dbReference>
<feature type="active site" description="Proton donor; for dehydratase activity" evidence="5">
    <location>
        <position position="1521"/>
    </location>
</feature>
<dbReference type="SUPFAM" id="SSF47336">
    <property type="entry name" value="ACP-like"/>
    <property type="match status" value="2"/>
</dbReference>
<feature type="transmembrane region" description="Helical" evidence="7">
    <location>
        <begin position="2438"/>
        <end position="2460"/>
    </location>
</feature>
<keyword evidence="7" id="KW-1133">Transmembrane helix</keyword>
<feature type="region of interest" description="Disordered" evidence="6">
    <location>
        <begin position="2052"/>
        <end position="2082"/>
    </location>
</feature>
<dbReference type="SMART" id="SM00827">
    <property type="entry name" value="PKS_AT"/>
    <property type="match status" value="1"/>
</dbReference>
<organism evidence="11 12">
    <name type="scientific">Diaporthe ampelina</name>
    <dbReference type="NCBI Taxonomy" id="1214573"/>
    <lineage>
        <taxon>Eukaryota</taxon>
        <taxon>Fungi</taxon>
        <taxon>Dikarya</taxon>
        <taxon>Ascomycota</taxon>
        <taxon>Pezizomycotina</taxon>
        <taxon>Sordariomycetes</taxon>
        <taxon>Sordariomycetidae</taxon>
        <taxon>Diaporthales</taxon>
        <taxon>Diaporthaceae</taxon>
        <taxon>Diaporthe</taxon>
    </lineage>
</organism>
<evidence type="ECO:0000259" key="9">
    <source>
        <dbReference type="PROSITE" id="PS52004"/>
    </source>
</evidence>
<dbReference type="PROSITE" id="PS50075">
    <property type="entry name" value="CARRIER"/>
    <property type="match status" value="2"/>
</dbReference>
<feature type="compositionally biased region" description="Low complexity" evidence="6">
    <location>
        <begin position="1617"/>
        <end position="1628"/>
    </location>
</feature>
<feature type="region of interest" description="C-terminal hotdog fold" evidence="5">
    <location>
        <begin position="1458"/>
        <end position="1608"/>
    </location>
</feature>
<dbReference type="GO" id="GO:0004315">
    <property type="term" value="F:3-oxoacyl-[acyl-carrier-protein] synthase activity"/>
    <property type="evidence" value="ECO:0007669"/>
    <property type="project" value="InterPro"/>
</dbReference>
<evidence type="ECO:0000256" key="1">
    <source>
        <dbReference type="ARBA" id="ARBA00022450"/>
    </source>
</evidence>
<feature type="transmembrane region" description="Helical" evidence="7">
    <location>
        <begin position="2466"/>
        <end position="2487"/>
    </location>
</feature>
<dbReference type="InterPro" id="IPR036736">
    <property type="entry name" value="ACP-like_sf"/>
</dbReference>
<dbReference type="InterPro" id="IPR016039">
    <property type="entry name" value="Thiolase-like"/>
</dbReference>
<evidence type="ECO:0000256" key="7">
    <source>
        <dbReference type="SAM" id="Phobius"/>
    </source>
</evidence>
<dbReference type="InterPro" id="IPR014043">
    <property type="entry name" value="Acyl_transferase_dom"/>
</dbReference>
<dbReference type="CDD" id="cd00833">
    <property type="entry name" value="PKS"/>
    <property type="match status" value="1"/>
</dbReference>
<dbReference type="InterPro" id="IPR029058">
    <property type="entry name" value="AB_hydrolase_fold"/>
</dbReference>
<evidence type="ECO:0000259" key="10">
    <source>
        <dbReference type="PROSITE" id="PS52019"/>
    </source>
</evidence>
<keyword evidence="12" id="KW-1185">Reference proteome</keyword>
<evidence type="ECO:0000256" key="2">
    <source>
        <dbReference type="ARBA" id="ARBA00022553"/>
    </source>
</evidence>
<dbReference type="InterPro" id="IPR049551">
    <property type="entry name" value="PKS_DH_C"/>
</dbReference>
<keyword evidence="3" id="KW-0808">Transferase</keyword>
<feature type="transmembrane region" description="Helical" evidence="7">
    <location>
        <begin position="2593"/>
        <end position="2618"/>
    </location>
</feature>
<dbReference type="InterPro" id="IPR014030">
    <property type="entry name" value="Ketoacyl_synth_N"/>
</dbReference>
<dbReference type="STRING" id="1214573.A0A0G2H5J0"/>
<dbReference type="SUPFAM" id="SSF53901">
    <property type="entry name" value="Thiolase-like"/>
    <property type="match status" value="1"/>
</dbReference>
<dbReference type="Pfam" id="PF00975">
    <property type="entry name" value="Thioesterase"/>
    <property type="match status" value="1"/>
</dbReference>
<dbReference type="InterPro" id="IPR049900">
    <property type="entry name" value="PKS_mFAS_DH"/>
</dbReference>
<feature type="domain" description="PKS/mFAS DH" evidence="10">
    <location>
        <begin position="1291"/>
        <end position="1608"/>
    </location>
</feature>
<dbReference type="InterPro" id="IPR050091">
    <property type="entry name" value="PKS_NRPS_Biosynth_Enz"/>
</dbReference>
<evidence type="ECO:0000259" key="8">
    <source>
        <dbReference type="PROSITE" id="PS50075"/>
    </source>
</evidence>
<dbReference type="InterPro" id="IPR016035">
    <property type="entry name" value="Acyl_Trfase/lysoPLipase"/>
</dbReference>
<dbReference type="FunFam" id="3.40.366.10:FF:000002">
    <property type="entry name" value="Probable polyketide synthase 2"/>
    <property type="match status" value="1"/>
</dbReference>
<dbReference type="PROSITE" id="PS00606">
    <property type="entry name" value="KS3_1"/>
    <property type="match status" value="1"/>
</dbReference>
<feature type="transmembrane region" description="Helical" evidence="7">
    <location>
        <begin position="2718"/>
        <end position="2740"/>
    </location>
</feature>
<dbReference type="PROSITE" id="PS00012">
    <property type="entry name" value="PHOSPHOPANTETHEINE"/>
    <property type="match status" value="1"/>
</dbReference>
<dbReference type="InterPro" id="IPR020806">
    <property type="entry name" value="PKS_PP-bd"/>
</dbReference>
<dbReference type="Gene3D" id="3.40.366.10">
    <property type="entry name" value="Malonyl-Coenzyme A Acyl Carrier Protein, domain 2"/>
    <property type="match status" value="2"/>
</dbReference>